<evidence type="ECO:0000313" key="1">
    <source>
        <dbReference type="EMBL" id="APT34905.1"/>
    </source>
</evidence>
<proteinExistence type="predicted"/>
<evidence type="ECO:0000313" key="4">
    <source>
        <dbReference type="Proteomes" id="UP000199140"/>
    </source>
</evidence>
<name>A0AAE8HVA2_9HYPH</name>
<reference evidence="2 4" key="2">
    <citation type="submission" date="2016-10" db="EMBL/GenBank/DDBJ databases">
        <authorList>
            <person name="Varghese N."/>
            <person name="Submissions S."/>
        </authorList>
    </citation>
    <scope>NUCLEOTIDE SEQUENCE [LARGE SCALE GENOMIC DNA]</scope>
    <source>
        <strain evidence="2 4">CBMB27</strain>
    </source>
</reference>
<dbReference type="KEGG" id="mphy:MCBMB27_05614"/>
<dbReference type="EMBL" id="CP015367">
    <property type="protein sequence ID" value="APT34905.1"/>
    <property type="molecule type" value="Genomic_DNA"/>
</dbReference>
<reference evidence="1 3" key="1">
    <citation type="submission" date="2016-04" db="EMBL/GenBank/DDBJ databases">
        <title>Complete genome sequencing and analysis of CBMB27, Methylobacterium phyllosphaerae isolated from leaf tissues of rice (Oryza sativa L.).</title>
        <authorList>
            <person name="Lee Y."/>
            <person name="Hwangbo K."/>
            <person name="Chung H."/>
            <person name="Yoo J."/>
            <person name="Kim K.Y."/>
            <person name="Sa T.M."/>
            <person name="Um Y."/>
            <person name="Madhaiyan M."/>
        </authorList>
    </citation>
    <scope>NUCLEOTIDE SEQUENCE [LARGE SCALE GENOMIC DNA]</scope>
    <source>
        <strain evidence="1 3">CBMB27</strain>
    </source>
</reference>
<accession>A0AAE8HVA2</accession>
<dbReference type="Proteomes" id="UP000199140">
    <property type="component" value="Unassembled WGS sequence"/>
</dbReference>
<gene>
    <name evidence="1" type="ORF">MCBMB27_05614</name>
    <name evidence="2" type="ORF">SAMN05192567_121115</name>
</gene>
<evidence type="ECO:0000313" key="3">
    <source>
        <dbReference type="Proteomes" id="UP000185487"/>
    </source>
</evidence>
<dbReference type="EMBL" id="FOPK01000021">
    <property type="protein sequence ID" value="SFH36348.1"/>
    <property type="molecule type" value="Genomic_DNA"/>
</dbReference>
<protein>
    <submittedName>
        <fullName evidence="2">Uncharacterized protein</fullName>
    </submittedName>
</protein>
<dbReference type="Proteomes" id="UP000185487">
    <property type="component" value="Chromosome"/>
</dbReference>
<sequence>MLDYLRAGGIFRYPATLASAGQVMTESGGLSSASTMITERDPRSSFVVADSGGFQIQQGTLGPWRYQQTVLQSLRWQEAHGDYVMALDFPTGGINTGEMDKHIHRLTHVDGEDLAAMNAANGLGIAFNACMRQTQINTEIMLQHRQPGTRLLVVLQGTSEPESRVWYEAHKGYIADAEGIAFAGTSNTSVRLMLHRLIDMRDDGLLAKIKHIHVLGTGTFESGCVLTTIQRCIRASINPELQITFDTATPFQEANERYRLGAFYCIDNVSIPFEYVRPSGAAKSEYGHHNELSFPINDWCHAQAEDERNRVVFDKLGSYQAMQGRPTAYAAISVIGKTLALNDVAVVRREKDDPDPLNFVIKPTGNTALLMCVHNVDAYTRAMEQVLDRWTKKDREVRNNFPPQLLLIRTLIEMVFAPNHAIGLTDELAELPDMHFDGPLAEVPSPRKGTIPYNAHAFIEEHKARLDCYVKQRA</sequence>
<organism evidence="2 4">
    <name type="scientific">Methylobacterium phyllosphaerae</name>
    <dbReference type="NCBI Taxonomy" id="418223"/>
    <lineage>
        <taxon>Bacteria</taxon>
        <taxon>Pseudomonadati</taxon>
        <taxon>Pseudomonadota</taxon>
        <taxon>Alphaproteobacteria</taxon>
        <taxon>Hyphomicrobiales</taxon>
        <taxon>Methylobacteriaceae</taxon>
        <taxon>Methylobacterium</taxon>
    </lineage>
</organism>
<dbReference type="RefSeq" id="WP_075381803.1">
    <property type="nucleotide sequence ID" value="NZ_FOPK01000021.1"/>
</dbReference>
<keyword evidence="3" id="KW-1185">Reference proteome</keyword>
<evidence type="ECO:0000313" key="2">
    <source>
        <dbReference type="EMBL" id="SFH36348.1"/>
    </source>
</evidence>
<dbReference type="AlphaFoldDB" id="A0AAE8HVA2"/>